<accession>A0A6I6GN42</accession>
<dbReference type="Pfam" id="PF00532">
    <property type="entry name" value="Peripla_BP_1"/>
    <property type="match status" value="1"/>
</dbReference>
<dbReference type="Gene3D" id="1.10.260.40">
    <property type="entry name" value="lambda repressor-like DNA-binding domains"/>
    <property type="match status" value="1"/>
</dbReference>
<dbReference type="InterPro" id="IPR010982">
    <property type="entry name" value="Lambda_DNA-bd_dom_sf"/>
</dbReference>
<dbReference type="SUPFAM" id="SSF53822">
    <property type="entry name" value="Periplasmic binding protein-like I"/>
    <property type="match status" value="1"/>
</dbReference>
<dbReference type="InterPro" id="IPR000843">
    <property type="entry name" value="HTH_LacI"/>
</dbReference>
<sequence length="340" mass="37580">MRKTNIKELAKILNFSVATVSKALRDSHEISEQTKKKVLEAAKEFNYTPNPYASSLRRKRSKTIAVILPEVADNFFSLAINGIQSIAEKKGYHVLIYLSHENFVIEQSFVEDCRSGRVDGLLISVTSETQNGAHIQKLLDEKLPVVFFDRELESIAAPKVITNDYECGFNSARLLLERGCQNIRFFSVSSDLAICSKRAEGFLAALAEAGLPNENAICYFSANDTHTHEHIKEVIANRGTVDGIVASVERLAIQTYLACHELGVQIPDELKVVAFSTVETAPILNPSLTTITQPAFEIGKNAADILFTLMEGKDYGYTKKPVIIPSVLVERKSTQNKTGA</sequence>
<evidence type="ECO:0000256" key="1">
    <source>
        <dbReference type="ARBA" id="ARBA00023015"/>
    </source>
</evidence>
<dbReference type="GO" id="GO:0003700">
    <property type="term" value="F:DNA-binding transcription factor activity"/>
    <property type="evidence" value="ECO:0007669"/>
    <property type="project" value="TreeGrafter"/>
</dbReference>
<dbReference type="PANTHER" id="PTHR30146:SF109">
    <property type="entry name" value="HTH-TYPE TRANSCRIPTIONAL REGULATOR GALS"/>
    <property type="match status" value="1"/>
</dbReference>
<evidence type="ECO:0000259" key="4">
    <source>
        <dbReference type="PROSITE" id="PS50932"/>
    </source>
</evidence>
<protein>
    <submittedName>
        <fullName evidence="5">Substrate-binding domain-containing protein</fullName>
    </submittedName>
</protein>
<feature type="domain" description="HTH lacI-type" evidence="4">
    <location>
        <begin position="4"/>
        <end position="58"/>
    </location>
</feature>
<gene>
    <name evidence="5" type="ORF">GLV81_09845</name>
</gene>
<dbReference type="RefSeq" id="WP_157478709.1">
    <property type="nucleotide sequence ID" value="NZ_CP046566.1"/>
</dbReference>
<name>A0A6I6GN42_9BACT</name>
<evidence type="ECO:0000256" key="2">
    <source>
        <dbReference type="ARBA" id="ARBA00023125"/>
    </source>
</evidence>
<keyword evidence="2" id="KW-0238">DNA-binding</keyword>
<dbReference type="CDD" id="cd06267">
    <property type="entry name" value="PBP1_LacI_sugar_binding-like"/>
    <property type="match status" value="1"/>
</dbReference>
<dbReference type="CDD" id="cd01392">
    <property type="entry name" value="HTH_LacI"/>
    <property type="match status" value="1"/>
</dbReference>
<dbReference type="InterPro" id="IPR001761">
    <property type="entry name" value="Peripla_BP/Lac1_sug-bd_dom"/>
</dbReference>
<evidence type="ECO:0000313" key="5">
    <source>
        <dbReference type="EMBL" id="QGW28352.1"/>
    </source>
</evidence>
<evidence type="ECO:0000313" key="6">
    <source>
        <dbReference type="Proteomes" id="UP000426027"/>
    </source>
</evidence>
<dbReference type="GO" id="GO:0000976">
    <property type="term" value="F:transcription cis-regulatory region binding"/>
    <property type="evidence" value="ECO:0007669"/>
    <property type="project" value="TreeGrafter"/>
</dbReference>
<dbReference type="Pfam" id="PF00356">
    <property type="entry name" value="LacI"/>
    <property type="match status" value="1"/>
</dbReference>
<dbReference type="SUPFAM" id="SSF47413">
    <property type="entry name" value="lambda repressor-like DNA-binding domains"/>
    <property type="match status" value="1"/>
</dbReference>
<dbReference type="PROSITE" id="PS50932">
    <property type="entry name" value="HTH_LACI_2"/>
    <property type="match status" value="1"/>
</dbReference>
<dbReference type="EMBL" id="CP046566">
    <property type="protein sequence ID" value="QGW28352.1"/>
    <property type="molecule type" value="Genomic_DNA"/>
</dbReference>
<proteinExistence type="predicted"/>
<dbReference type="PANTHER" id="PTHR30146">
    <property type="entry name" value="LACI-RELATED TRANSCRIPTIONAL REPRESSOR"/>
    <property type="match status" value="1"/>
</dbReference>
<evidence type="ECO:0000256" key="3">
    <source>
        <dbReference type="ARBA" id="ARBA00023163"/>
    </source>
</evidence>
<dbReference type="Gene3D" id="3.40.50.2300">
    <property type="match status" value="2"/>
</dbReference>
<keyword evidence="1" id="KW-0805">Transcription regulation</keyword>
<keyword evidence="3" id="KW-0804">Transcription</keyword>
<dbReference type="AlphaFoldDB" id="A0A6I6GN42"/>
<dbReference type="InterPro" id="IPR028082">
    <property type="entry name" value="Peripla_BP_I"/>
</dbReference>
<keyword evidence="6" id="KW-1185">Reference proteome</keyword>
<organism evidence="5 6">
    <name type="scientific">Phnomibacter ginsenosidimutans</name>
    <dbReference type="NCBI Taxonomy" id="2676868"/>
    <lineage>
        <taxon>Bacteria</taxon>
        <taxon>Pseudomonadati</taxon>
        <taxon>Bacteroidota</taxon>
        <taxon>Chitinophagia</taxon>
        <taxon>Chitinophagales</taxon>
        <taxon>Chitinophagaceae</taxon>
        <taxon>Phnomibacter</taxon>
    </lineage>
</organism>
<dbReference type="SMART" id="SM00354">
    <property type="entry name" value="HTH_LACI"/>
    <property type="match status" value="1"/>
</dbReference>
<dbReference type="KEGG" id="fls:GLV81_09845"/>
<reference evidence="5 6" key="1">
    <citation type="submission" date="2019-11" db="EMBL/GenBank/DDBJ databases">
        <authorList>
            <person name="Im W.T."/>
        </authorList>
    </citation>
    <scope>NUCLEOTIDE SEQUENCE [LARGE SCALE GENOMIC DNA]</scope>
    <source>
        <strain evidence="5 6">SB-02</strain>
    </source>
</reference>
<dbReference type="Proteomes" id="UP000426027">
    <property type="component" value="Chromosome"/>
</dbReference>